<dbReference type="RefSeq" id="XP_022337822.1">
    <property type="nucleotide sequence ID" value="XM_022482114.1"/>
</dbReference>
<name>A0A8B8EAZ7_CRAVI</name>
<keyword evidence="5" id="KW-1185">Reference proteome</keyword>
<sequence length="370" mass="41380">MREYIRSCLYVYLCIVSLAPTVKGYVYSSCDFEDGLCGWKNLNWTRTEFKSPLENSGPQNAASGSYYIYSHQRETFNQTAILESMDIPGQAKYCLLFNYHMKGAHIERLEVTVSPSTESVWSREKEQGEDWICAAINITTSSPDSRIQIISHTGKTTSDLYDIIGLDNIKLLTPSGSFCNIQGCTASFDEISATTVITSSTLLATDSSNGEISTLKDSWLESNMPFLIGVPAAVLVISFVIVGACVFYTHHKRPKKQEPDSMDLMVMGPTRREREDRYREDPTSRDRNPAEAAYYTVVNDEHYDYLDVVQDTSNDVYLEVLSDTKNVNHVPAVSGVPNGGHPAELSIPTAPYYNDESPYIEPIETKSKLT</sequence>
<proteinExistence type="predicted"/>
<evidence type="ECO:0000256" key="2">
    <source>
        <dbReference type="SAM" id="Phobius"/>
    </source>
</evidence>
<dbReference type="OrthoDB" id="6155811at2759"/>
<protein>
    <submittedName>
        <fullName evidence="6">MAM and LDL-receptor class A domain-containing protein 1-like</fullName>
    </submittedName>
</protein>
<feature type="region of interest" description="Disordered" evidence="1">
    <location>
        <begin position="347"/>
        <end position="370"/>
    </location>
</feature>
<dbReference type="Proteomes" id="UP000694844">
    <property type="component" value="Chromosome 5"/>
</dbReference>
<accession>A0A8B8EAZ7</accession>
<feature type="transmembrane region" description="Helical" evidence="2">
    <location>
        <begin position="226"/>
        <end position="248"/>
    </location>
</feature>
<keyword evidence="2" id="KW-0472">Membrane</keyword>
<feature type="region of interest" description="Disordered" evidence="1">
    <location>
        <begin position="255"/>
        <end position="287"/>
    </location>
</feature>
<dbReference type="AlphaFoldDB" id="A0A8B8EAZ7"/>
<evidence type="ECO:0000313" key="5">
    <source>
        <dbReference type="Proteomes" id="UP000694844"/>
    </source>
</evidence>
<dbReference type="SUPFAM" id="SSF49899">
    <property type="entry name" value="Concanavalin A-like lectins/glucanases"/>
    <property type="match status" value="1"/>
</dbReference>
<dbReference type="PROSITE" id="PS50060">
    <property type="entry name" value="MAM_2"/>
    <property type="match status" value="1"/>
</dbReference>
<evidence type="ECO:0000256" key="1">
    <source>
        <dbReference type="SAM" id="MobiDB-lite"/>
    </source>
</evidence>
<dbReference type="GO" id="GO:0016020">
    <property type="term" value="C:membrane"/>
    <property type="evidence" value="ECO:0007669"/>
    <property type="project" value="InterPro"/>
</dbReference>
<dbReference type="GeneID" id="111133601"/>
<dbReference type="SMART" id="SM00137">
    <property type="entry name" value="MAM"/>
    <property type="match status" value="1"/>
</dbReference>
<reference evidence="6" key="1">
    <citation type="submission" date="2025-08" db="UniProtKB">
        <authorList>
            <consortium name="RefSeq"/>
        </authorList>
    </citation>
    <scope>IDENTIFICATION</scope>
    <source>
        <tissue evidence="6">Whole sample</tissue>
    </source>
</reference>
<keyword evidence="2" id="KW-1133">Transmembrane helix</keyword>
<dbReference type="CDD" id="cd06263">
    <property type="entry name" value="MAM"/>
    <property type="match status" value="1"/>
</dbReference>
<dbReference type="PANTHER" id="PTHR23282">
    <property type="entry name" value="APICAL ENDOSOMAL GLYCOPROTEIN PRECURSOR"/>
    <property type="match status" value="1"/>
</dbReference>
<organism evidence="5 6">
    <name type="scientific">Crassostrea virginica</name>
    <name type="common">Eastern oyster</name>
    <dbReference type="NCBI Taxonomy" id="6565"/>
    <lineage>
        <taxon>Eukaryota</taxon>
        <taxon>Metazoa</taxon>
        <taxon>Spiralia</taxon>
        <taxon>Lophotrochozoa</taxon>
        <taxon>Mollusca</taxon>
        <taxon>Bivalvia</taxon>
        <taxon>Autobranchia</taxon>
        <taxon>Pteriomorphia</taxon>
        <taxon>Ostreida</taxon>
        <taxon>Ostreoidea</taxon>
        <taxon>Ostreidae</taxon>
        <taxon>Crassostrea</taxon>
    </lineage>
</organism>
<keyword evidence="3" id="KW-0732">Signal</keyword>
<keyword evidence="2" id="KW-0812">Transmembrane</keyword>
<dbReference type="InterPro" id="IPR000998">
    <property type="entry name" value="MAM_dom"/>
</dbReference>
<dbReference type="Pfam" id="PF00629">
    <property type="entry name" value="MAM"/>
    <property type="match status" value="1"/>
</dbReference>
<evidence type="ECO:0000259" key="4">
    <source>
        <dbReference type="PROSITE" id="PS50060"/>
    </source>
</evidence>
<dbReference type="Gene3D" id="2.60.120.200">
    <property type="match status" value="1"/>
</dbReference>
<feature type="chain" id="PRO_5034433328" evidence="3">
    <location>
        <begin position="25"/>
        <end position="370"/>
    </location>
</feature>
<gene>
    <name evidence="6" type="primary">LOC111133601</name>
</gene>
<dbReference type="KEGG" id="cvn:111133601"/>
<dbReference type="InterPro" id="IPR051560">
    <property type="entry name" value="MAM_domain-containing"/>
</dbReference>
<feature type="domain" description="MAM" evidence="4">
    <location>
        <begin position="28"/>
        <end position="181"/>
    </location>
</feature>
<evidence type="ECO:0000313" key="6">
    <source>
        <dbReference type="RefSeq" id="XP_022337822.1"/>
    </source>
</evidence>
<feature type="signal peptide" evidence="3">
    <location>
        <begin position="1"/>
        <end position="24"/>
    </location>
</feature>
<dbReference type="PANTHER" id="PTHR23282:SF101">
    <property type="entry name" value="MAM DOMAIN-CONTAINING PROTEIN"/>
    <property type="match status" value="1"/>
</dbReference>
<feature type="compositionally biased region" description="Basic and acidic residues" evidence="1">
    <location>
        <begin position="270"/>
        <end position="287"/>
    </location>
</feature>
<evidence type="ECO:0000256" key="3">
    <source>
        <dbReference type="SAM" id="SignalP"/>
    </source>
</evidence>
<dbReference type="InterPro" id="IPR013320">
    <property type="entry name" value="ConA-like_dom_sf"/>
</dbReference>